<comment type="caution">
    <text evidence="2">The sequence shown here is derived from an EMBL/GenBank/DDBJ whole genome shotgun (WGS) entry which is preliminary data.</text>
</comment>
<dbReference type="EMBL" id="JBHTKR010000004">
    <property type="protein sequence ID" value="MFD1195224.1"/>
    <property type="molecule type" value="Genomic_DNA"/>
</dbReference>
<keyword evidence="1" id="KW-0812">Transmembrane</keyword>
<dbReference type="Proteomes" id="UP001597151">
    <property type="component" value="Unassembled WGS sequence"/>
</dbReference>
<evidence type="ECO:0000313" key="3">
    <source>
        <dbReference type="Proteomes" id="UP001597151"/>
    </source>
</evidence>
<evidence type="ECO:0000313" key="2">
    <source>
        <dbReference type="EMBL" id="MFD1195224.1"/>
    </source>
</evidence>
<evidence type="ECO:0000256" key="1">
    <source>
        <dbReference type="SAM" id="Phobius"/>
    </source>
</evidence>
<proteinExistence type="predicted"/>
<gene>
    <name evidence="2" type="ORF">ACFQ3C_11125</name>
</gene>
<reference evidence="3" key="1">
    <citation type="journal article" date="2019" name="Int. J. Syst. Evol. Microbiol.">
        <title>The Global Catalogue of Microorganisms (GCM) 10K type strain sequencing project: providing services to taxonomists for standard genome sequencing and annotation.</title>
        <authorList>
            <consortium name="The Broad Institute Genomics Platform"/>
            <consortium name="The Broad Institute Genome Sequencing Center for Infectious Disease"/>
            <person name="Wu L."/>
            <person name="Ma J."/>
        </authorList>
    </citation>
    <scope>NUCLEOTIDE SEQUENCE [LARGE SCALE GENOMIC DNA]</scope>
    <source>
        <strain evidence="3">CCUG 55328</strain>
    </source>
</reference>
<organism evidence="2 3">
    <name type="scientific">Seohaeicola saemankumensis</name>
    <dbReference type="NCBI Taxonomy" id="481181"/>
    <lineage>
        <taxon>Bacteria</taxon>
        <taxon>Pseudomonadati</taxon>
        <taxon>Pseudomonadota</taxon>
        <taxon>Alphaproteobacteria</taxon>
        <taxon>Rhodobacterales</taxon>
        <taxon>Roseobacteraceae</taxon>
        <taxon>Seohaeicola</taxon>
    </lineage>
</organism>
<keyword evidence="1" id="KW-0472">Membrane</keyword>
<keyword evidence="3" id="KW-1185">Reference proteome</keyword>
<keyword evidence="1" id="KW-1133">Transmembrane helix</keyword>
<accession>A0ABW3TDG1</accession>
<name>A0ABW3TDG1_9RHOB</name>
<feature type="transmembrane region" description="Helical" evidence="1">
    <location>
        <begin position="39"/>
        <end position="57"/>
    </location>
</feature>
<sequence length="58" mass="6645">MLGFRSITGTGACVYTLMAFTKSDPLWVRYTSLQTLHEVFIIWMLAAVFVGVINWIFQ</sequence>
<protein>
    <submittedName>
        <fullName evidence="2">Uncharacterized protein</fullName>
    </submittedName>
</protein>
<dbReference type="RefSeq" id="WP_380791693.1">
    <property type="nucleotide sequence ID" value="NZ_JBHTKR010000004.1"/>
</dbReference>